<dbReference type="RefSeq" id="WP_169552108.1">
    <property type="nucleotide sequence ID" value="NZ_CP051677.1"/>
</dbReference>
<dbReference type="InterPro" id="IPR035965">
    <property type="entry name" value="PAS-like_dom_sf"/>
</dbReference>
<name>A0A7L5DNW0_9BACT</name>
<dbReference type="PANTHER" id="PTHR44688:SF16">
    <property type="entry name" value="DNA-BINDING TRANSCRIPTIONAL ACTIVATOR DEVR_DOSR"/>
    <property type="match status" value="1"/>
</dbReference>
<dbReference type="InterPro" id="IPR016032">
    <property type="entry name" value="Sig_transdc_resp-reg_C-effctor"/>
</dbReference>
<dbReference type="PANTHER" id="PTHR44688">
    <property type="entry name" value="DNA-BINDING TRANSCRIPTIONAL ACTIVATOR DEVR_DOSR"/>
    <property type="match status" value="1"/>
</dbReference>
<dbReference type="Pfam" id="PF00196">
    <property type="entry name" value="GerE"/>
    <property type="match status" value="1"/>
</dbReference>
<evidence type="ECO:0000256" key="2">
    <source>
        <dbReference type="ARBA" id="ARBA00023125"/>
    </source>
</evidence>
<dbReference type="CDD" id="cd06170">
    <property type="entry name" value="LuxR_C_like"/>
    <property type="match status" value="1"/>
</dbReference>
<dbReference type="Gene3D" id="1.10.10.10">
    <property type="entry name" value="Winged helix-like DNA-binding domain superfamily/Winged helix DNA-binding domain"/>
    <property type="match status" value="1"/>
</dbReference>
<evidence type="ECO:0000313" key="5">
    <source>
        <dbReference type="EMBL" id="QJD80149.1"/>
    </source>
</evidence>
<evidence type="ECO:0000259" key="4">
    <source>
        <dbReference type="PROSITE" id="PS50043"/>
    </source>
</evidence>
<keyword evidence="1" id="KW-0805">Transcription regulation</keyword>
<dbReference type="KEGG" id="srho:HH216_18325"/>
<reference evidence="5 6" key="1">
    <citation type="submission" date="2020-04" db="EMBL/GenBank/DDBJ databases">
        <title>Genome sequencing of novel species.</title>
        <authorList>
            <person name="Heo J."/>
            <person name="Kim S.-J."/>
            <person name="Kim J.-S."/>
            <person name="Hong S.-B."/>
            <person name="Kwon S.-W."/>
        </authorList>
    </citation>
    <scope>NUCLEOTIDE SEQUENCE [LARGE SCALE GENOMIC DNA]</scope>
    <source>
        <strain evidence="5 6">CJU-R4</strain>
    </source>
</reference>
<evidence type="ECO:0000256" key="1">
    <source>
        <dbReference type="ARBA" id="ARBA00023015"/>
    </source>
</evidence>
<accession>A0A7L5DNW0</accession>
<dbReference type="InterPro" id="IPR000792">
    <property type="entry name" value="Tscrpt_reg_LuxR_C"/>
</dbReference>
<dbReference type="PRINTS" id="PR00038">
    <property type="entry name" value="HTHLUXR"/>
</dbReference>
<feature type="domain" description="HTH luxR-type" evidence="4">
    <location>
        <begin position="191"/>
        <end position="256"/>
    </location>
</feature>
<keyword evidence="2" id="KW-0238">DNA-binding</keyword>
<dbReference type="SMART" id="SM00421">
    <property type="entry name" value="HTH_LUXR"/>
    <property type="match status" value="1"/>
</dbReference>
<evidence type="ECO:0000256" key="3">
    <source>
        <dbReference type="ARBA" id="ARBA00023163"/>
    </source>
</evidence>
<organism evidence="5 6">
    <name type="scientific">Spirosoma rhododendri</name>
    <dbReference type="NCBI Taxonomy" id="2728024"/>
    <lineage>
        <taxon>Bacteria</taxon>
        <taxon>Pseudomonadati</taxon>
        <taxon>Bacteroidota</taxon>
        <taxon>Cytophagia</taxon>
        <taxon>Cytophagales</taxon>
        <taxon>Cytophagaceae</taxon>
        <taxon>Spirosoma</taxon>
    </lineage>
</organism>
<protein>
    <recommendedName>
        <fullName evidence="4">HTH luxR-type domain-containing protein</fullName>
    </recommendedName>
</protein>
<dbReference type="SUPFAM" id="SSF55785">
    <property type="entry name" value="PYP-like sensor domain (PAS domain)"/>
    <property type="match status" value="1"/>
</dbReference>
<dbReference type="PROSITE" id="PS50043">
    <property type="entry name" value="HTH_LUXR_2"/>
    <property type="match status" value="1"/>
</dbReference>
<dbReference type="Proteomes" id="UP000501128">
    <property type="component" value="Chromosome"/>
</dbReference>
<dbReference type="SUPFAM" id="SSF46894">
    <property type="entry name" value="C-terminal effector domain of the bipartite response regulators"/>
    <property type="match status" value="1"/>
</dbReference>
<dbReference type="Gene3D" id="3.30.450.20">
    <property type="entry name" value="PAS domain"/>
    <property type="match status" value="1"/>
</dbReference>
<sequence length="258" mass="29556">MKNGLVDATTPEGLEFVTFLNSLRSLHDDLKPIFQSEVEQYLQTVPLLPTQFMYVHDIRSGRFFHKGFDSCLGYELSDLTADFIVRFIHPADRSTYFTLSKALLSFVLGNAPYLAPFLTTFQMNYRVQKADGTYITILRQSTPFIINQQNEVVAHLSICTDISLVTTSSRINWHLAGPRSETFPQFLRDYLQRTQPLFSEREQDILRLVGQGLSSQEIGDRLFISVNTVNTHRKSLMKKANVNKTIDLIAHAREHGYM</sequence>
<dbReference type="GO" id="GO:0003677">
    <property type="term" value="F:DNA binding"/>
    <property type="evidence" value="ECO:0007669"/>
    <property type="project" value="UniProtKB-KW"/>
</dbReference>
<evidence type="ECO:0000313" key="6">
    <source>
        <dbReference type="Proteomes" id="UP000501128"/>
    </source>
</evidence>
<keyword evidence="6" id="KW-1185">Reference proteome</keyword>
<dbReference type="PROSITE" id="PS00622">
    <property type="entry name" value="HTH_LUXR_1"/>
    <property type="match status" value="1"/>
</dbReference>
<dbReference type="InterPro" id="IPR036388">
    <property type="entry name" value="WH-like_DNA-bd_sf"/>
</dbReference>
<dbReference type="EMBL" id="CP051677">
    <property type="protein sequence ID" value="QJD80149.1"/>
    <property type="molecule type" value="Genomic_DNA"/>
</dbReference>
<dbReference type="GO" id="GO:0006355">
    <property type="term" value="P:regulation of DNA-templated transcription"/>
    <property type="evidence" value="ECO:0007669"/>
    <property type="project" value="InterPro"/>
</dbReference>
<dbReference type="AlphaFoldDB" id="A0A7L5DNW0"/>
<keyword evidence="3" id="KW-0804">Transcription</keyword>
<proteinExistence type="predicted"/>
<gene>
    <name evidence="5" type="ORF">HH216_18325</name>
</gene>